<dbReference type="AlphaFoldDB" id="A0A3P3TA86"/>
<accession>A0A3P3TA86</accession>
<dbReference type="OrthoDB" id="1785868at2"/>
<comment type="caution">
    <text evidence="2">The sequence shown here is derived from an EMBL/GenBank/DDBJ whole genome shotgun (WGS) entry which is preliminary data.</text>
</comment>
<feature type="compositionally biased region" description="Low complexity" evidence="1">
    <location>
        <begin position="225"/>
        <end position="235"/>
    </location>
</feature>
<dbReference type="RefSeq" id="WP_128636058.1">
    <property type="nucleotide sequence ID" value="NZ_RRCN01000002.1"/>
</dbReference>
<gene>
    <name evidence="2" type="ORF">EHV15_35950</name>
</gene>
<proteinExistence type="predicted"/>
<evidence type="ECO:0000313" key="2">
    <source>
        <dbReference type="EMBL" id="RRJ54965.1"/>
    </source>
</evidence>
<evidence type="ECO:0000256" key="1">
    <source>
        <dbReference type="SAM" id="MobiDB-lite"/>
    </source>
</evidence>
<protein>
    <submittedName>
        <fullName evidence="2">Uncharacterized protein</fullName>
    </submittedName>
</protein>
<keyword evidence="3" id="KW-1185">Reference proteome</keyword>
<dbReference type="EMBL" id="RRCN01000002">
    <property type="protein sequence ID" value="RRJ54965.1"/>
    <property type="molecule type" value="Genomic_DNA"/>
</dbReference>
<name>A0A3P3TA86_9BACL</name>
<sequence>MTGKNQEHIQTLAETIFNMGRESIMNNIMDGTFNLDDFVESQEGNIRKELDENWETLVGTGNPYWDRGSITENDLKFIMGRLMHELCLKLPEIIKKALKEGYHAWQLEYVETLTQVKDLTVSLCQKENVGSTRELMNLQTKVLFLQSVSSLIEKARLFFTAQQLKIDPVAIPVLTFPSELEIKVAQANEPIEISEIAVTASVSATSPTPETQIESTPTGRKKTTKTTTGNEGTMNENEIGTVHIFERSLVNGFVNTVEYKPAFVPEKIIRERDFEHGDKIRVVNVRPVGDKIHYDFELAEKTNSHPSHRIQINLCIVEQDTGGLFVQRADSGQTKVVFDGAERKFYLKEHDITRLKLTGGDIVDIAFWSNDPETVRVVWKHYI</sequence>
<dbReference type="Proteomes" id="UP000267017">
    <property type="component" value="Unassembled WGS sequence"/>
</dbReference>
<feature type="compositionally biased region" description="Polar residues" evidence="1">
    <location>
        <begin position="204"/>
        <end position="215"/>
    </location>
</feature>
<evidence type="ECO:0000313" key="3">
    <source>
        <dbReference type="Proteomes" id="UP000267017"/>
    </source>
</evidence>
<organism evidence="2 3">
    <name type="scientific">Paenibacillus oralis</name>
    <dbReference type="NCBI Taxonomy" id="2490856"/>
    <lineage>
        <taxon>Bacteria</taxon>
        <taxon>Bacillati</taxon>
        <taxon>Bacillota</taxon>
        <taxon>Bacilli</taxon>
        <taxon>Bacillales</taxon>
        <taxon>Paenibacillaceae</taxon>
        <taxon>Paenibacillus</taxon>
    </lineage>
</organism>
<reference evidence="2 3" key="1">
    <citation type="submission" date="2018-11" db="EMBL/GenBank/DDBJ databases">
        <title>Genome sequencing of Paenibacillus sp. KCOM 3021 (= ChDC PVNT-B20).</title>
        <authorList>
            <person name="Kook J.-K."/>
            <person name="Park S.-N."/>
            <person name="Lim Y.K."/>
        </authorList>
    </citation>
    <scope>NUCLEOTIDE SEQUENCE [LARGE SCALE GENOMIC DNA]</scope>
    <source>
        <strain evidence="2 3">KCOM 3021</strain>
    </source>
</reference>
<feature type="region of interest" description="Disordered" evidence="1">
    <location>
        <begin position="204"/>
        <end position="235"/>
    </location>
</feature>